<feature type="chain" id="PRO_5040724807" evidence="1">
    <location>
        <begin position="19"/>
        <end position="96"/>
    </location>
</feature>
<gene>
    <name evidence="2" type="ORF">N7532_007565</name>
</gene>
<dbReference type="GeneID" id="81359037"/>
<dbReference type="EMBL" id="JAPQKI010000006">
    <property type="protein sequence ID" value="KAJ5095274.1"/>
    <property type="molecule type" value="Genomic_DNA"/>
</dbReference>
<dbReference type="OrthoDB" id="4364135at2759"/>
<protein>
    <submittedName>
        <fullName evidence="2">Uncharacterized protein</fullName>
    </submittedName>
</protein>
<evidence type="ECO:0000256" key="1">
    <source>
        <dbReference type="SAM" id="SignalP"/>
    </source>
</evidence>
<proteinExistence type="predicted"/>
<dbReference type="Proteomes" id="UP001149074">
    <property type="component" value="Unassembled WGS sequence"/>
</dbReference>
<accession>A0A9W9F7Z5</accession>
<dbReference type="AlphaFoldDB" id="A0A9W9F7Z5"/>
<dbReference type="RefSeq" id="XP_056473424.1">
    <property type="nucleotide sequence ID" value="XM_056620058.1"/>
</dbReference>
<reference evidence="2" key="1">
    <citation type="submission" date="2022-11" db="EMBL/GenBank/DDBJ databases">
        <authorList>
            <person name="Petersen C."/>
        </authorList>
    </citation>
    <scope>NUCLEOTIDE SEQUENCE</scope>
    <source>
        <strain evidence="2">IBT 30761</strain>
    </source>
</reference>
<sequence>MKFKAILAAISLSSMVAAAPVGENSRRALIPKPMDLLETMYPHSGIPKLAMKVEKTLNLCMYSPGKMRRKATANLGRTETMLMATGIPLELFQKHN</sequence>
<organism evidence="2 3">
    <name type="scientific">Penicillium argentinense</name>
    <dbReference type="NCBI Taxonomy" id="1131581"/>
    <lineage>
        <taxon>Eukaryota</taxon>
        <taxon>Fungi</taxon>
        <taxon>Dikarya</taxon>
        <taxon>Ascomycota</taxon>
        <taxon>Pezizomycotina</taxon>
        <taxon>Eurotiomycetes</taxon>
        <taxon>Eurotiomycetidae</taxon>
        <taxon>Eurotiales</taxon>
        <taxon>Aspergillaceae</taxon>
        <taxon>Penicillium</taxon>
    </lineage>
</organism>
<name>A0A9W9F7Z5_9EURO</name>
<keyword evidence="3" id="KW-1185">Reference proteome</keyword>
<evidence type="ECO:0000313" key="2">
    <source>
        <dbReference type="EMBL" id="KAJ5095274.1"/>
    </source>
</evidence>
<comment type="caution">
    <text evidence="2">The sequence shown here is derived from an EMBL/GenBank/DDBJ whole genome shotgun (WGS) entry which is preliminary data.</text>
</comment>
<feature type="signal peptide" evidence="1">
    <location>
        <begin position="1"/>
        <end position="18"/>
    </location>
</feature>
<reference evidence="2" key="2">
    <citation type="journal article" date="2023" name="IMA Fungus">
        <title>Comparative genomic study of the Penicillium genus elucidates a diverse pangenome and 15 lateral gene transfer events.</title>
        <authorList>
            <person name="Petersen C."/>
            <person name="Sorensen T."/>
            <person name="Nielsen M.R."/>
            <person name="Sondergaard T.E."/>
            <person name="Sorensen J.L."/>
            <person name="Fitzpatrick D.A."/>
            <person name="Frisvad J.C."/>
            <person name="Nielsen K.L."/>
        </authorList>
    </citation>
    <scope>NUCLEOTIDE SEQUENCE</scope>
    <source>
        <strain evidence="2">IBT 30761</strain>
    </source>
</reference>
<keyword evidence="1" id="KW-0732">Signal</keyword>
<evidence type="ECO:0000313" key="3">
    <source>
        <dbReference type="Proteomes" id="UP001149074"/>
    </source>
</evidence>